<sequence>MELRSAPRRSSTLLLSASQGLANIRDACTICAMDELGSRLCNSFSPSACSMSSPSASGASTPSTVCVAYWPSMSAECRSVSLVLVCGLLVKTKVTPALAPGGHVLHTNPASGSNVVHARPSSASVTTVETAGGGGWVLARSLGCGVVVLMRCGWPLRPSRSVPEKLSDLKLGRQYEKVAGTCPWSATGTTAGHARAPAAPAASLLVSTARSSCGGGMPRRVRTTYVGVCSSCRPDAMGAYARAQPRASSESRYSSRDAHATPGLPEPRPRRRRRPGPSGEQGPNACDTCSVFPASGGVAGHDELELELGCDTAAPPATTSSKGK</sequence>
<feature type="region of interest" description="Disordered" evidence="1">
    <location>
        <begin position="243"/>
        <end position="291"/>
    </location>
</feature>
<dbReference type="EMBL" id="CAJGYO010000006">
    <property type="protein sequence ID" value="CAD6235707.1"/>
    <property type="molecule type" value="Genomic_DNA"/>
</dbReference>
<organism evidence="2 3">
    <name type="scientific">Miscanthus lutarioriparius</name>
    <dbReference type="NCBI Taxonomy" id="422564"/>
    <lineage>
        <taxon>Eukaryota</taxon>
        <taxon>Viridiplantae</taxon>
        <taxon>Streptophyta</taxon>
        <taxon>Embryophyta</taxon>
        <taxon>Tracheophyta</taxon>
        <taxon>Spermatophyta</taxon>
        <taxon>Magnoliopsida</taxon>
        <taxon>Liliopsida</taxon>
        <taxon>Poales</taxon>
        <taxon>Poaceae</taxon>
        <taxon>PACMAD clade</taxon>
        <taxon>Panicoideae</taxon>
        <taxon>Andropogonodae</taxon>
        <taxon>Andropogoneae</taxon>
        <taxon>Saccharinae</taxon>
        <taxon>Miscanthus</taxon>
    </lineage>
</organism>
<protein>
    <submittedName>
        <fullName evidence="2">Uncharacterized protein</fullName>
    </submittedName>
</protein>
<evidence type="ECO:0000256" key="1">
    <source>
        <dbReference type="SAM" id="MobiDB-lite"/>
    </source>
</evidence>
<gene>
    <name evidence="2" type="ORF">NCGR_LOCUS23850</name>
</gene>
<dbReference type="Proteomes" id="UP000604825">
    <property type="component" value="Unassembled WGS sequence"/>
</dbReference>
<reference evidence="2" key="1">
    <citation type="submission" date="2020-10" db="EMBL/GenBank/DDBJ databases">
        <authorList>
            <person name="Han B."/>
            <person name="Lu T."/>
            <person name="Zhao Q."/>
            <person name="Huang X."/>
            <person name="Zhao Y."/>
        </authorList>
    </citation>
    <scope>NUCLEOTIDE SEQUENCE</scope>
</reference>
<dbReference type="AlphaFoldDB" id="A0A811P315"/>
<evidence type="ECO:0000313" key="3">
    <source>
        <dbReference type="Proteomes" id="UP000604825"/>
    </source>
</evidence>
<name>A0A811P315_9POAL</name>
<comment type="caution">
    <text evidence="2">The sequence shown here is derived from an EMBL/GenBank/DDBJ whole genome shotgun (WGS) entry which is preliminary data.</text>
</comment>
<evidence type="ECO:0000313" key="2">
    <source>
        <dbReference type="EMBL" id="CAD6235707.1"/>
    </source>
</evidence>
<accession>A0A811P315</accession>
<proteinExistence type="predicted"/>
<keyword evidence="3" id="KW-1185">Reference proteome</keyword>